<feature type="region of interest" description="Disordered" evidence="1">
    <location>
        <begin position="1"/>
        <end position="57"/>
    </location>
</feature>
<feature type="compositionally biased region" description="Basic and acidic residues" evidence="1">
    <location>
        <begin position="38"/>
        <end position="51"/>
    </location>
</feature>
<proteinExistence type="predicted"/>
<reference evidence="2 3" key="1">
    <citation type="submission" date="2019-10" db="EMBL/GenBank/DDBJ databases">
        <authorList>
            <person name="Palmer J.M."/>
        </authorList>
    </citation>
    <scope>NUCLEOTIDE SEQUENCE [LARGE SCALE GENOMIC DNA]</scope>
    <source>
        <strain evidence="2 3">TWF696</strain>
    </source>
</reference>
<protein>
    <submittedName>
        <fullName evidence="2">Uncharacterized protein</fullName>
    </submittedName>
</protein>
<dbReference type="AlphaFoldDB" id="A0AAV9UA46"/>
<gene>
    <name evidence="2" type="ORF">TWF696_001889</name>
</gene>
<comment type="caution">
    <text evidence="2">The sequence shown here is derived from an EMBL/GenBank/DDBJ whole genome shotgun (WGS) entry which is preliminary data.</text>
</comment>
<dbReference type="Proteomes" id="UP001375240">
    <property type="component" value="Unassembled WGS sequence"/>
</dbReference>
<keyword evidence="3" id="KW-1185">Reference proteome</keyword>
<evidence type="ECO:0000256" key="1">
    <source>
        <dbReference type="SAM" id="MobiDB-lite"/>
    </source>
</evidence>
<accession>A0AAV9UA46</accession>
<evidence type="ECO:0000313" key="3">
    <source>
        <dbReference type="Proteomes" id="UP001375240"/>
    </source>
</evidence>
<dbReference type="EMBL" id="JAVHNQ010000011">
    <property type="protein sequence ID" value="KAK6336328.1"/>
    <property type="molecule type" value="Genomic_DNA"/>
</dbReference>
<organism evidence="2 3">
    <name type="scientific">Orbilia brochopaga</name>
    <dbReference type="NCBI Taxonomy" id="3140254"/>
    <lineage>
        <taxon>Eukaryota</taxon>
        <taxon>Fungi</taxon>
        <taxon>Dikarya</taxon>
        <taxon>Ascomycota</taxon>
        <taxon>Pezizomycotina</taxon>
        <taxon>Orbiliomycetes</taxon>
        <taxon>Orbiliales</taxon>
        <taxon>Orbiliaceae</taxon>
        <taxon>Orbilia</taxon>
    </lineage>
</organism>
<evidence type="ECO:0000313" key="2">
    <source>
        <dbReference type="EMBL" id="KAK6336328.1"/>
    </source>
</evidence>
<name>A0AAV9UA46_9PEZI</name>
<sequence>MFAAKVFGGGGAGCSRLTETRQLHPRNPFHRSFSPPLNHRDSTSPLPDERLSPATPSMVYPLTCRRKDVNRFDLAAPC</sequence>